<proteinExistence type="inferred from homology"/>
<evidence type="ECO:0000256" key="5">
    <source>
        <dbReference type="ARBA" id="ARBA00022692"/>
    </source>
</evidence>
<dbReference type="Pfam" id="PF07787">
    <property type="entry name" value="TMEM43"/>
    <property type="match status" value="1"/>
</dbReference>
<dbReference type="PANTHER" id="PTHR13416:SF2">
    <property type="entry name" value="TRANSMEMBRANE PROTEIN 43"/>
    <property type="match status" value="1"/>
</dbReference>
<protein>
    <submittedName>
        <fullName evidence="13">Transmembrane protein 43-like</fullName>
    </submittedName>
</protein>
<keyword evidence="12" id="KW-1185">Reference proteome</keyword>
<evidence type="ECO:0000256" key="9">
    <source>
        <dbReference type="ARBA" id="ARBA00023242"/>
    </source>
</evidence>
<accession>A0A6P8IIM9</accession>
<dbReference type="InterPro" id="IPR012430">
    <property type="entry name" value="TMEM43_fam"/>
</dbReference>
<comment type="similarity">
    <text evidence="4">Belongs to the TMEM43 family.</text>
</comment>
<evidence type="ECO:0000256" key="1">
    <source>
        <dbReference type="ARBA" id="ARBA00004127"/>
    </source>
</evidence>
<feature type="transmembrane region" description="Helical" evidence="11">
    <location>
        <begin position="381"/>
        <end position="399"/>
    </location>
</feature>
<evidence type="ECO:0000256" key="4">
    <source>
        <dbReference type="ARBA" id="ARBA00006627"/>
    </source>
</evidence>
<keyword evidence="7 11" id="KW-1133">Transmembrane helix</keyword>
<evidence type="ECO:0000313" key="13">
    <source>
        <dbReference type="RefSeq" id="XP_031566378.1"/>
    </source>
</evidence>
<dbReference type="OrthoDB" id="410725at2759"/>
<dbReference type="GO" id="GO:0005637">
    <property type="term" value="C:nuclear inner membrane"/>
    <property type="evidence" value="ECO:0007669"/>
    <property type="project" value="TreeGrafter"/>
</dbReference>
<keyword evidence="8 11" id="KW-0472">Membrane</keyword>
<evidence type="ECO:0000256" key="3">
    <source>
        <dbReference type="ARBA" id="ARBA00004586"/>
    </source>
</evidence>
<evidence type="ECO:0000313" key="12">
    <source>
        <dbReference type="Proteomes" id="UP000515163"/>
    </source>
</evidence>
<dbReference type="GO" id="GO:0006629">
    <property type="term" value="P:lipid metabolic process"/>
    <property type="evidence" value="ECO:0007669"/>
    <property type="project" value="TreeGrafter"/>
</dbReference>
<dbReference type="GeneID" id="116301455"/>
<dbReference type="InParanoid" id="A0A6P8IIM9"/>
<comment type="subcellular location">
    <subcellularLocation>
        <location evidence="1">Endomembrane system</location>
        <topology evidence="1">Multi-pass membrane protein</topology>
    </subcellularLocation>
    <subcellularLocation>
        <location evidence="3">Endoplasmic reticulum membrane</location>
    </subcellularLocation>
    <subcellularLocation>
        <location evidence="2">Nucleus envelope</location>
    </subcellularLocation>
</comment>
<feature type="region of interest" description="Disordered" evidence="10">
    <location>
        <begin position="1"/>
        <end position="21"/>
    </location>
</feature>
<reference evidence="13" key="1">
    <citation type="submission" date="2025-08" db="UniProtKB">
        <authorList>
            <consortium name="RefSeq"/>
        </authorList>
    </citation>
    <scope>IDENTIFICATION</scope>
    <source>
        <tissue evidence="13">Tentacle</tissue>
    </source>
</reference>
<evidence type="ECO:0000256" key="2">
    <source>
        <dbReference type="ARBA" id="ARBA00004259"/>
    </source>
</evidence>
<keyword evidence="9" id="KW-0539">Nucleus</keyword>
<dbReference type="GO" id="GO:0005789">
    <property type="term" value="C:endoplasmic reticulum membrane"/>
    <property type="evidence" value="ECO:0007669"/>
    <property type="project" value="UniProtKB-SubCell"/>
</dbReference>
<feature type="transmembrane region" description="Helical" evidence="11">
    <location>
        <begin position="321"/>
        <end position="343"/>
    </location>
</feature>
<keyword evidence="5 11" id="KW-0812">Transmembrane</keyword>
<dbReference type="PANTHER" id="PTHR13416">
    <property type="match status" value="1"/>
</dbReference>
<dbReference type="RefSeq" id="XP_031566378.1">
    <property type="nucleotide sequence ID" value="XM_031710518.1"/>
</dbReference>
<sequence>MYRAHHPNDPGMHINSDSDSHTRLTYKDNPGFLDRLQSSCGATVFGILLVIFAFPVLYWNEGRAVETAMALDEGLRAVVSLPSITEIQRQYQDKLVHLTGPLKTGMVLNDGEYGVALKAVKLKREVEMFQWVEHQSTKEFDEGGKTRVETTYTYNQEWQSSIQNSNQFDDPSRHRNPASMPVSAYVKVADLVYVGEFKLSKGLVDKIENYQRFIPREVPSGKTVVLQDGIFYHSNDPLHPRVGDVRVTFSYAGLSGKPGSNLGEPQTVSIVARQYGSQLTHYHTSSGHSLELLYIGEMSAKEIFEAEHAANTAMTWILRGVGWLMLFFGFLLSTSILSTLVSWLPIVRELVGLGITLICFCLASSLSLVTIAIGWISHRPLLGIALLAAAAVPMLLSRLNKNKKKESKSFE</sequence>
<dbReference type="AlphaFoldDB" id="A0A6P8IIM9"/>
<evidence type="ECO:0000256" key="10">
    <source>
        <dbReference type="SAM" id="MobiDB-lite"/>
    </source>
</evidence>
<keyword evidence="6" id="KW-0256">Endoplasmic reticulum</keyword>
<evidence type="ECO:0000256" key="7">
    <source>
        <dbReference type="ARBA" id="ARBA00022989"/>
    </source>
</evidence>
<dbReference type="KEGG" id="aten:116301455"/>
<evidence type="ECO:0000256" key="11">
    <source>
        <dbReference type="SAM" id="Phobius"/>
    </source>
</evidence>
<dbReference type="GO" id="GO:0071763">
    <property type="term" value="P:nuclear membrane organization"/>
    <property type="evidence" value="ECO:0007669"/>
    <property type="project" value="TreeGrafter"/>
</dbReference>
<dbReference type="FunCoup" id="A0A6P8IIM9">
    <property type="interactions" value="938"/>
</dbReference>
<name>A0A6P8IIM9_ACTTE</name>
<feature type="transmembrane region" description="Helical" evidence="11">
    <location>
        <begin position="350"/>
        <end position="375"/>
    </location>
</feature>
<evidence type="ECO:0000256" key="8">
    <source>
        <dbReference type="ARBA" id="ARBA00023136"/>
    </source>
</evidence>
<feature type="transmembrane region" description="Helical" evidence="11">
    <location>
        <begin position="40"/>
        <end position="59"/>
    </location>
</feature>
<organism evidence="12 13">
    <name type="scientific">Actinia tenebrosa</name>
    <name type="common">Australian red waratah sea anemone</name>
    <dbReference type="NCBI Taxonomy" id="6105"/>
    <lineage>
        <taxon>Eukaryota</taxon>
        <taxon>Metazoa</taxon>
        <taxon>Cnidaria</taxon>
        <taxon>Anthozoa</taxon>
        <taxon>Hexacorallia</taxon>
        <taxon>Actiniaria</taxon>
        <taxon>Actiniidae</taxon>
        <taxon>Actinia</taxon>
    </lineage>
</organism>
<evidence type="ECO:0000256" key="6">
    <source>
        <dbReference type="ARBA" id="ARBA00022824"/>
    </source>
</evidence>
<gene>
    <name evidence="13" type="primary">LOC116301455</name>
</gene>
<dbReference type="Proteomes" id="UP000515163">
    <property type="component" value="Unplaced"/>
</dbReference>